<evidence type="ECO:0000256" key="1">
    <source>
        <dbReference type="ARBA" id="ARBA00009437"/>
    </source>
</evidence>
<organism evidence="6 7">
    <name type="scientific">Blautia wexlerae</name>
    <dbReference type="NCBI Taxonomy" id="418240"/>
    <lineage>
        <taxon>Bacteria</taxon>
        <taxon>Bacillati</taxon>
        <taxon>Bacillota</taxon>
        <taxon>Clostridia</taxon>
        <taxon>Lachnospirales</taxon>
        <taxon>Lachnospiraceae</taxon>
        <taxon>Blautia</taxon>
    </lineage>
</organism>
<dbReference type="Proteomes" id="UP000095431">
    <property type="component" value="Unassembled WGS sequence"/>
</dbReference>
<gene>
    <name evidence="6" type="primary">cysL_3</name>
    <name evidence="6" type="ORF">ERS852478_01743</name>
</gene>
<dbReference type="Gene3D" id="1.10.10.10">
    <property type="entry name" value="Winged helix-like DNA-binding domain superfamily/Winged helix DNA-binding domain"/>
    <property type="match status" value="1"/>
</dbReference>
<dbReference type="Gene3D" id="3.40.190.290">
    <property type="match status" value="1"/>
</dbReference>
<proteinExistence type="inferred from homology"/>
<dbReference type="Pfam" id="PF00126">
    <property type="entry name" value="HTH_1"/>
    <property type="match status" value="1"/>
</dbReference>
<dbReference type="Pfam" id="PF03466">
    <property type="entry name" value="LysR_substrate"/>
    <property type="match status" value="1"/>
</dbReference>
<dbReference type="InterPro" id="IPR005119">
    <property type="entry name" value="LysR_subst-bd"/>
</dbReference>
<dbReference type="EMBL" id="CYZN01000010">
    <property type="protein sequence ID" value="CUO06170.1"/>
    <property type="molecule type" value="Genomic_DNA"/>
</dbReference>
<dbReference type="SUPFAM" id="SSF53850">
    <property type="entry name" value="Periplasmic binding protein-like II"/>
    <property type="match status" value="1"/>
</dbReference>
<evidence type="ECO:0000256" key="2">
    <source>
        <dbReference type="ARBA" id="ARBA00023015"/>
    </source>
</evidence>
<evidence type="ECO:0000259" key="5">
    <source>
        <dbReference type="PROSITE" id="PS50931"/>
    </source>
</evidence>
<dbReference type="FunFam" id="1.10.10.10:FF:000001">
    <property type="entry name" value="LysR family transcriptional regulator"/>
    <property type="match status" value="1"/>
</dbReference>
<keyword evidence="4" id="KW-0804">Transcription</keyword>
<comment type="similarity">
    <text evidence="1">Belongs to the LysR transcriptional regulatory family.</text>
</comment>
<dbReference type="InterPro" id="IPR036390">
    <property type="entry name" value="WH_DNA-bd_sf"/>
</dbReference>
<feature type="domain" description="HTH lysR-type" evidence="5">
    <location>
        <begin position="1"/>
        <end position="58"/>
    </location>
</feature>
<dbReference type="PROSITE" id="PS50931">
    <property type="entry name" value="HTH_LYSR"/>
    <property type="match status" value="1"/>
</dbReference>
<keyword evidence="3" id="KW-0238">DNA-binding</keyword>
<evidence type="ECO:0000313" key="6">
    <source>
        <dbReference type="EMBL" id="CUO06170.1"/>
    </source>
</evidence>
<evidence type="ECO:0000313" key="7">
    <source>
        <dbReference type="Proteomes" id="UP000095431"/>
    </source>
</evidence>
<dbReference type="PANTHER" id="PTHR30126">
    <property type="entry name" value="HTH-TYPE TRANSCRIPTIONAL REGULATOR"/>
    <property type="match status" value="1"/>
</dbReference>
<dbReference type="InterPro" id="IPR000847">
    <property type="entry name" value="LysR_HTH_N"/>
</dbReference>
<dbReference type="PANTHER" id="PTHR30126:SF40">
    <property type="entry name" value="HTH-TYPE TRANSCRIPTIONAL REGULATOR GLTR"/>
    <property type="match status" value="1"/>
</dbReference>
<evidence type="ECO:0000256" key="3">
    <source>
        <dbReference type="ARBA" id="ARBA00023125"/>
    </source>
</evidence>
<keyword evidence="2" id="KW-0805">Transcription regulation</keyword>
<name>A0A174C2Q3_9FIRM</name>
<dbReference type="RefSeq" id="WP_025578274.1">
    <property type="nucleotide sequence ID" value="NZ_JAAINE010000002.1"/>
</dbReference>
<sequence>MTLRYMKIFVSVYEHNSITKAADVLHLAQPSVSLAIKEMEEYYGTRFFERIGRHISPTGAGNELYRYALHIIELFDEMEQKIKDWDHCGTLRIGASITIGTHILPLMLKQYQEIYPMLKITVIIKQSAAIEQLVLENKIDIALIENQPEYADIMAIPFMTDHLCAIVPVTHPLADKKWVTLEEVSAYPFLMREKGSAGREILDAGFELKNITVHPVWESTSTQAIVKAVSVGLGVAVLPYLLVKKDMEENHVCLLPFKKPLKRNLNVIYYKRKYFTEQMKSFIDLCRKYGKDYESAEV</sequence>
<evidence type="ECO:0000256" key="4">
    <source>
        <dbReference type="ARBA" id="ARBA00023163"/>
    </source>
</evidence>
<accession>A0A174C2Q3</accession>
<protein>
    <submittedName>
        <fullName evidence="6">CysJI operon transcriptional activator</fullName>
    </submittedName>
</protein>
<dbReference type="InterPro" id="IPR036388">
    <property type="entry name" value="WH-like_DNA-bd_sf"/>
</dbReference>
<dbReference type="SUPFAM" id="SSF46785">
    <property type="entry name" value="Winged helix' DNA-binding domain"/>
    <property type="match status" value="1"/>
</dbReference>
<dbReference type="GO" id="GO:0003700">
    <property type="term" value="F:DNA-binding transcription factor activity"/>
    <property type="evidence" value="ECO:0007669"/>
    <property type="project" value="InterPro"/>
</dbReference>
<dbReference type="GO" id="GO:0000976">
    <property type="term" value="F:transcription cis-regulatory region binding"/>
    <property type="evidence" value="ECO:0007669"/>
    <property type="project" value="TreeGrafter"/>
</dbReference>
<dbReference type="AlphaFoldDB" id="A0A174C2Q3"/>
<dbReference type="PRINTS" id="PR00039">
    <property type="entry name" value="HTHLYSR"/>
</dbReference>
<reference evidence="6 7" key="1">
    <citation type="submission" date="2015-09" db="EMBL/GenBank/DDBJ databases">
        <authorList>
            <consortium name="Pathogen Informatics"/>
        </authorList>
    </citation>
    <scope>NUCLEOTIDE SEQUENCE [LARGE SCALE GENOMIC DNA]</scope>
    <source>
        <strain evidence="6 7">2789STDY5834863</strain>
    </source>
</reference>
<dbReference type="eggNOG" id="COG0583">
    <property type="taxonomic scope" value="Bacteria"/>
</dbReference>